<organism evidence="6 7">
    <name type="scientific">Mucilaginibacter lappiensis</name>
    <dbReference type="NCBI Taxonomy" id="354630"/>
    <lineage>
        <taxon>Bacteria</taxon>
        <taxon>Pseudomonadati</taxon>
        <taxon>Bacteroidota</taxon>
        <taxon>Sphingobacteriia</taxon>
        <taxon>Sphingobacteriales</taxon>
        <taxon>Sphingobacteriaceae</taxon>
        <taxon>Mucilaginibacter</taxon>
    </lineage>
</organism>
<dbReference type="AlphaFoldDB" id="A0A841JED6"/>
<accession>A0A841JED6</accession>
<dbReference type="Pfam" id="PF00578">
    <property type="entry name" value="AhpC-TSA"/>
    <property type="match status" value="1"/>
</dbReference>
<dbReference type="Gene3D" id="3.40.30.10">
    <property type="entry name" value="Glutaredoxin"/>
    <property type="match status" value="1"/>
</dbReference>
<comment type="subcellular location">
    <subcellularLocation>
        <location evidence="1">Cell envelope</location>
    </subcellularLocation>
</comment>
<dbReference type="InterPro" id="IPR036249">
    <property type="entry name" value="Thioredoxin-like_sf"/>
</dbReference>
<comment type="caution">
    <text evidence="6">The sequence shown here is derived from an EMBL/GenBank/DDBJ whole genome shotgun (WGS) entry which is preliminary data.</text>
</comment>
<dbReference type="EMBL" id="JACHCA010000009">
    <property type="protein sequence ID" value="MBB6129277.1"/>
    <property type="molecule type" value="Genomic_DNA"/>
</dbReference>
<evidence type="ECO:0000256" key="2">
    <source>
        <dbReference type="ARBA" id="ARBA00022748"/>
    </source>
</evidence>
<dbReference type="InterPro" id="IPR050553">
    <property type="entry name" value="Thioredoxin_ResA/DsbE_sf"/>
</dbReference>
<evidence type="ECO:0000313" key="6">
    <source>
        <dbReference type="EMBL" id="MBB6129277.1"/>
    </source>
</evidence>
<evidence type="ECO:0000256" key="1">
    <source>
        <dbReference type="ARBA" id="ARBA00004196"/>
    </source>
</evidence>
<proteinExistence type="predicted"/>
<dbReference type="RefSeq" id="WP_183588430.1">
    <property type="nucleotide sequence ID" value="NZ_JACHCA010000009.1"/>
</dbReference>
<gene>
    <name evidence="6" type="ORF">HDF22_003403</name>
</gene>
<name>A0A841JED6_9SPHI</name>
<dbReference type="Proteomes" id="UP000548326">
    <property type="component" value="Unassembled WGS sequence"/>
</dbReference>
<evidence type="ECO:0000313" key="7">
    <source>
        <dbReference type="Proteomes" id="UP000548326"/>
    </source>
</evidence>
<dbReference type="PROSITE" id="PS51352">
    <property type="entry name" value="THIOREDOXIN_2"/>
    <property type="match status" value="1"/>
</dbReference>
<dbReference type="GO" id="GO:0016853">
    <property type="term" value="F:isomerase activity"/>
    <property type="evidence" value="ECO:0007669"/>
    <property type="project" value="UniProtKB-KW"/>
</dbReference>
<dbReference type="GO" id="GO:0017004">
    <property type="term" value="P:cytochrome complex assembly"/>
    <property type="evidence" value="ECO:0007669"/>
    <property type="project" value="UniProtKB-KW"/>
</dbReference>
<dbReference type="PANTHER" id="PTHR42852">
    <property type="entry name" value="THIOL:DISULFIDE INTERCHANGE PROTEIN DSBE"/>
    <property type="match status" value="1"/>
</dbReference>
<reference evidence="6 7" key="1">
    <citation type="submission" date="2020-08" db="EMBL/GenBank/DDBJ databases">
        <title>Genomic Encyclopedia of Type Strains, Phase IV (KMG-V): Genome sequencing to study the core and pangenomes of soil and plant-associated prokaryotes.</title>
        <authorList>
            <person name="Whitman W."/>
        </authorList>
    </citation>
    <scope>NUCLEOTIDE SEQUENCE [LARGE SCALE GENOMIC DNA]</scope>
    <source>
        <strain evidence="6 7">MP601</strain>
    </source>
</reference>
<dbReference type="PANTHER" id="PTHR42852:SF6">
    <property type="entry name" value="THIOL:DISULFIDE INTERCHANGE PROTEIN DSBE"/>
    <property type="match status" value="1"/>
</dbReference>
<dbReference type="InterPro" id="IPR000866">
    <property type="entry name" value="AhpC/TSA"/>
</dbReference>
<protein>
    <submittedName>
        <fullName evidence="6">Thiol-disulfide isomerase/thioredoxin</fullName>
    </submittedName>
</protein>
<dbReference type="GO" id="GO:0030313">
    <property type="term" value="C:cell envelope"/>
    <property type="evidence" value="ECO:0007669"/>
    <property type="project" value="UniProtKB-SubCell"/>
</dbReference>
<sequence>MNKFKLFLLCIITIWYLPGCKLNNSEKTKVVIYTSVPLNTKLSIKRIAFGDEIDSLVDSATIKNNHDSLVLYVSKNEDRAFRITLSGSYLQMIIVNDSKLIRVHINSFFNQYTIQGSKATASLNALGDKRIAIIKVRNLLGKKIDSLSKLNVDRKIIDPLKAAMELNNQELRNGDLAYADTVSNPAAFMEVNGLIDFENDFEGFKKFMLKAAARFPNYKPIRQAKDDAVSTAKIFEEEYEVGDQLPHITLPNEVGIPYSTSALDGRYYLIDFWSTWCNQCLLFTKAEYKVLQKHSDVNLAVVSVALDDQRDVWKKIIPKNKFNWIQLIDQKMWQGTAVRTLKFDSIPFNFLVSPRGKIMAKAIKPDSLESVISRLDLNKK</sequence>
<keyword evidence="4" id="KW-0676">Redox-active center</keyword>
<keyword evidence="6" id="KW-0413">Isomerase</keyword>
<keyword evidence="3" id="KW-1015">Disulfide bond</keyword>
<feature type="domain" description="Thioredoxin" evidence="5">
    <location>
        <begin position="239"/>
        <end position="380"/>
    </location>
</feature>
<keyword evidence="2" id="KW-0201">Cytochrome c-type biogenesis</keyword>
<evidence type="ECO:0000256" key="4">
    <source>
        <dbReference type="ARBA" id="ARBA00023284"/>
    </source>
</evidence>
<dbReference type="InterPro" id="IPR013766">
    <property type="entry name" value="Thioredoxin_domain"/>
</dbReference>
<evidence type="ECO:0000259" key="5">
    <source>
        <dbReference type="PROSITE" id="PS51352"/>
    </source>
</evidence>
<evidence type="ECO:0000256" key="3">
    <source>
        <dbReference type="ARBA" id="ARBA00023157"/>
    </source>
</evidence>
<dbReference type="CDD" id="cd02966">
    <property type="entry name" value="TlpA_like_family"/>
    <property type="match status" value="1"/>
</dbReference>
<dbReference type="SUPFAM" id="SSF52833">
    <property type="entry name" value="Thioredoxin-like"/>
    <property type="match status" value="1"/>
</dbReference>